<feature type="domain" description="Bacterial virulence protein VirB8" evidence="2">
    <location>
        <begin position="13"/>
        <end position="213"/>
    </location>
</feature>
<keyword evidence="1" id="KW-1133">Transmembrane helix</keyword>
<accession>A0ABW1EFB0</accession>
<protein>
    <submittedName>
        <fullName evidence="3">VirB8/TrbF family protein</fullName>
    </submittedName>
</protein>
<feature type="transmembrane region" description="Helical" evidence="1">
    <location>
        <begin position="28"/>
        <end position="49"/>
    </location>
</feature>
<evidence type="ECO:0000256" key="1">
    <source>
        <dbReference type="SAM" id="Phobius"/>
    </source>
</evidence>
<name>A0ABW1EFB0_9BACT</name>
<sequence length="235" mass="26708">MATRSTVEDVRPEYYEVNGTDIASRNRWWVITVLSLLSTVIAVVFAICVRMKPETVIRIGPHGETTVIGNDASQNVAATVKPGNDEFLNQTFVQRFLTNYLNYTPANVDEHWMISLNMMEKNLRGMTRKALTDANARGEIDSDQIQSVFHLRELDKVSGQYLTYVAYGVKDVHHVVNGAETTDHFVGEYQIQLVTDQRSKTNPDGLWISRYNERQLDGERRDQILAAQDTPNSQQ</sequence>
<dbReference type="InterPro" id="IPR007430">
    <property type="entry name" value="VirB8"/>
</dbReference>
<dbReference type="EMBL" id="JBHSPH010000002">
    <property type="protein sequence ID" value="MFC5862043.1"/>
    <property type="molecule type" value="Genomic_DNA"/>
</dbReference>
<dbReference type="Proteomes" id="UP001596091">
    <property type="component" value="Unassembled WGS sequence"/>
</dbReference>
<keyword evidence="1" id="KW-0472">Membrane</keyword>
<evidence type="ECO:0000313" key="4">
    <source>
        <dbReference type="Proteomes" id="UP001596091"/>
    </source>
</evidence>
<organism evidence="3 4">
    <name type="scientific">Acidicapsa dinghuensis</name>
    <dbReference type="NCBI Taxonomy" id="2218256"/>
    <lineage>
        <taxon>Bacteria</taxon>
        <taxon>Pseudomonadati</taxon>
        <taxon>Acidobacteriota</taxon>
        <taxon>Terriglobia</taxon>
        <taxon>Terriglobales</taxon>
        <taxon>Acidobacteriaceae</taxon>
        <taxon>Acidicapsa</taxon>
    </lineage>
</organism>
<dbReference type="RefSeq" id="WP_263338069.1">
    <property type="nucleotide sequence ID" value="NZ_JAGSYH010000004.1"/>
</dbReference>
<dbReference type="Pfam" id="PF04335">
    <property type="entry name" value="VirB8"/>
    <property type="match status" value="1"/>
</dbReference>
<evidence type="ECO:0000259" key="2">
    <source>
        <dbReference type="Pfam" id="PF04335"/>
    </source>
</evidence>
<proteinExistence type="predicted"/>
<evidence type="ECO:0000313" key="3">
    <source>
        <dbReference type="EMBL" id="MFC5862043.1"/>
    </source>
</evidence>
<keyword evidence="4" id="KW-1185">Reference proteome</keyword>
<keyword evidence="1" id="KW-0812">Transmembrane</keyword>
<gene>
    <name evidence="3" type="ORF">ACFPT7_07045</name>
</gene>
<reference evidence="4" key="1">
    <citation type="journal article" date="2019" name="Int. J. Syst. Evol. Microbiol.">
        <title>The Global Catalogue of Microorganisms (GCM) 10K type strain sequencing project: providing services to taxonomists for standard genome sequencing and annotation.</title>
        <authorList>
            <consortium name="The Broad Institute Genomics Platform"/>
            <consortium name="The Broad Institute Genome Sequencing Center for Infectious Disease"/>
            <person name="Wu L."/>
            <person name="Ma J."/>
        </authorList>
    </citation>
    <scope>NUCLEOTIDE SEQUENCE [LARGE SCALE GENOMIC DNA]</scope>
    <source>
        <strain evidence="4">JCM 4087</strain>
    </source>
</reference>
<comment type="caution">
    <text evidence="3">The sequence shown here is derived from an EMBL/GenBank/DDBJ whole genome shotgun (WGS) entry which is preliminary data.</text>
</comment>